<dbReference type="SMART" id="SM00220">
    <property type="entry name" value="S_TKc"/>
    <property type="match status" value="1"/>
</dbReference>
<name>A0A8B8HYY9_VANTA</name>
<protein>
    <submittedName>
        <fullName evidence="9">Serine/threonine-protein kinase 17A isoform X1</fullName>
    </submittedName>
</protein>
<dbReference type="InterPro" id="IPR000719">
    <property type="entry name" value="Prot_kinase_dom"/>
</dbReference>
<feature type="compositionally biased region" description="Basic and acidic residues" evidence="6">
    <location>
        <begin position="398"/>
        <end position="411"/>
    </location>
</feature>
<dbReference type="SUPFAM" id="SSF56112">
    <property type="entry name" value="Protein kinase-like (PK-like)"/>
    <property type="match status" value="1"/>
</dbReference>
<dbReference type="GO" id="GO:0043065">
    <property type="term" value="P:positive regulation of apoptotic process"/>
    <property type="evidence" value="ECO:0007669"/>
    <property type="project" value="TreeGrafter"/>
</dbReference>
<dbReference type="CDD" id="cd14106">
    <property type="entry name" value="STKc_DRAK"/>
    <property type="match status" value="1"/>
</dbReference>
<reference evidence="9" key="1">
    <citation type="submission" date="2025-08" db="UniProtKB">
        <authorList>
            <consortium name="RefSeq"/>
        </authorList>
    </citation>
    <scope>IDENTIFICATION</scope>
    <source>
        <tissue evidence="9">Whole body</tissue>
    </source>
</reference>
<evidence type="ECO:0000256" key="2">
    <source>
        <dbReference type="ARBA" id="ARBA00022679"/>
    </source>
</evidence>
<keyword evidence="1" id="KW-0723">Serine/threonine-protein kinase</keyword>
<evidence type="ECO:0000256" key="1">
    <source>
        <dbReference type="ARBA" id="ARBA00022527"/>
    </source>
</evidence>
<gene>
    <name evidence="9" type="primary">LOC113396269</name>
</gene>
<evidence type="ECO:0000256" key="6">
    <source>
        <dbReference type="SAM" id="MobiDB-lite"/>
    </source>
</evidence>
<dbReference type="PANTHER" id="PTHR24342:SF12">
    <property type="entry name" value="DEATH-ASSOCIATED PROTEIN KINASE RELATED"/>
    <property type="match status" value="1"/>
</dbReference>
<dbReference type="PROSITE" id="PS50011">
    <property type="entry name" value="PROTEIN_KINASE_DOM"/>
    <property type="match status" value="1"/>
</dbReference>
<keyword evidence="4 9" id="KW-0418">Kinase</keyword>
<keyword evidence="5" id="KW-0067">ATP-binding</keyword>
<keyword evidence="8" id="KW-1185">Reference proteome</keyword>
<dbReference type="GO" id="GO:0005524">
    <property type="term" value="F:ATP binding"/>
    <property type="evidence" value="ECO:0007669"/>
    <property type="project" value="UniProtKB-KW"/>
</dbReference>
<dbReference type="PROSITE" id="PS00108">
    <property type="entry name" value="PROTEIN_KINASE_ST"/>
    <property type="match status" value="1"/>
</dbReference>
<sequence length="506" mass="54773">MSVLSAFTKFDFKTASDGLLELSEERLRSIMRTEPITDVYHVEQTPFARGKFASVRKIRHLVSGEEYAAKFIRKRRRAADTTREIQHEVAVLALCADCTRVVSLHEVYETRSEVAIVLELCAGGELQRLLDEEERLSEGAARRALRHVLEGLAHLHARRVAHLDLKPQNLLLSAEGEELLICDFGISRAIQPGAHVREILGTRDYVAPEILSYEPLSLAADIWSIGVLAYVLLSGYSPFAGDTKQETYLNIAQCQLSFPRDLFRGVSQRAIQFIRETLVVDPKGRLTVEECLEHPWLKDETDIPRAIVGVGFGAADLASDDDTADTHSVNGINGNVNGLNGVGSNGIGSVNGTNGVSSVNGVNGVSTVNGLNGVNVNGVNGVNGHNGVSECNGTNGAHDSKESEDERDKPLKHAHARDASPPFPDAPSTPKVSLALVSRKSHPHPPSVLALCKKFQPDYEKPAKLPHAHAHAHGHAHAHAAHAECGCACPAPCLRLRAAQDRAVLC</sequence>
<dbReference type="Gene3D" id="3.30.200.20">
    <property type="entry name" value="Phosphorylase Kinase, domain 1"/>
    <property type="match status" value="1"/>
</dbReference>
<dbReference type="GO" id="GO:0035556">
    <property type="term" value="P:intracellular signal transduction"/>
    <property type="evidence" value="ECO:0007669"/>
    <property type="project" value="TreeGrafter"/>
</dbReference>
<dbReference type="Pfam" id="PF00069">
    <property type="entry name" value="Pkinase"/>
    <property type="match status" value="1"/>
</dbReference>
<dbReference type="PANTHER" id="PTHR24342">
    <property type="entry name" value="SERINE/THREONINE-PROTEIN KINASE 17"/>
    <property type="match status" value="1"/>
</dbReference>
<dbReference type="OrthoDB" id="74764at2759"/>
<feature type="domain" description="Protein kinase" evidence="7">
    <location>
        <begin position="41"/>
        <end position="297"/>
    </location>
</feature>
<dbReference type="Gene3D" id="1.10.510.10">
    <property type="entry name" value="Transferase(Phosphotransferase) domain 1"/>
    <property type="match status" value="1"/>
</dbReference>
<dbReference type="GeneID" id="113396269"/>
<feature type="region of interest" description="Disordered" evidence="6">
    <location>
        <begin position="385"/>
        <end position="444"/>
    </location>
</feature>
<organism evidence="8 9">
    <name type="scientific">Vanessa tameamea</name>
    <name type="common">Kamehameha butterfly</name>
    <dbReference type="NCBI Taxonomy" id="334116"/>
    <lineage>
        <taxon>Eukaryota</taxon>
        <taxon>Metazoa</taxon>
        <taxon>Ecdysozoa</taxon>
        <taxon>Arthropoda</taxon>
        <taxon>Hexapoda</taxon>
        <taxon>Insecta</taxon>
        <taxon>Pterygota</taxon>
        <taxon>Neoptera</taxon>
        <taxon>Endopterygota</taxon>
        <taxon>Lepidoptera</taxon>
        <taxon>Glossata</taxon>
        <taxon>Ditrysia</taxon>
        <taxon>Papilionoidea</taxon>
        <taxon>Nymphalidae</taxon>
        <taxon>Nymphalinae</taxon>
        <taxon>Vanessa</taxon>
    </lineage>
</organism>
<keyword evidence="2" id="KW-0808">Transferase</keyword>
<evidence type="ECO:0000256" key="4">
    <source>
        <dbReference type="ARBA" id="ARBA00022777"/>
    </source>
</evidence>
<evidence type="ECO:0000313" key="8">
    <source>
        <dbReference type="Proteomes" id="UP001652626"/>
    </source>
</evidence>
<dbReference type="InterPro" id="IPR011009">
    <property type="entry name" value="Kinase-like_dom_sf"/>
</dbReference>
<dbReference type="GO" id="GO:0004674">
    <property type="term" value="F:protein serine/threonine kinase activity"/>
    <property type="evidence" value="ECO:0007669"/>
    <property type="project" value="UniProtKB-KW"/>
</dbReference>
<dbReference type="RefSeq" id="XP_026489935.2">
    <property type="nucleotide sequence ID" value="XM_026634150.2"/>
</dbReference>
<accession>A0A8B8HYY9</accession>
<evidence type="ECO:0000256" key="5">
    <source>
        <dbReference type="ARBA" id="ARBA00022840"/>
    </source>
</evidence>
<dbReference type="Proteomes" id="UP001652626">
    <property type="component" value="Chromosome 8"/>
</dbReference>
<dbReference type="AlphaFoldDB" id="A0A8B8HYY9"/>
<keyword evidence="3" id="KW-0547">Nucleotide-binding</keyword>
<dbReference type="OMA" id="HEARECE"/>
<evidence type="ECO:0000256" key="3">
    <source>
        <dbReference type="ARBA" id="ARBA00022741"/>
    </source>
</evidence>
<evidence type="ECO:0000259" key="7">
    <source>
        <dbReference type="PROSITE" id="PS50011"/>
    </source>
</evidence>
<proteinExistence type="predicted"/>
<evidence type="ECO:0000313" key="9">
    <source>
        <dbReference type="RefSeq" id="XP_026489935.2"/>
    </source>
</evidence>
<dbReference type="InterPro" id="IPR008271">
    <property type="entry name" value="Ser/Thr_kinase_AS"/>
</dbReference>
<dbReference type="GO" id="GO:0005634">
    <property type="term" value="C:nucleus"/>
    <property type="evidence" value="ECO:0007669"/>
    <property type="project" value="TreeGrafter"/>
</dbReference>